<sequence length="83" mass="9393">MVTMQFLIKHDVVIDCDVDSATYPQELEQLLKQGFELSGNTISAQSRQHARDLYQQRYGEDLAQYSIVSSLLELPQMLGARCG</sequence>
<dbReference type="EMBL" id="FNDD01000035">
    <property type="protein sequence ID" value="SDH91160.1"/>
    <property type="molecule type" value="Genomic_DNA"/>
</dbReference>
<accession>A0A1G8GA20</accession>
<keyword evidence="2" id="KW-1185">Reference proteome</keyword>
<dbReference type="OrthoDB" id="5823882at2"/>
<dbReference type="AlphaFoldDB" id="A0A1G8GA20"/>
<evidence type="ECO:0000313" key="2">
    <source>
        <dbReference type="Proteomes" id="UP000198854"/>
    </source>
</evidence>
<proteinExistence type="predicted"/>
<name>A0A1G8GA20_9VIBR</name>
<evidence type="ECO:0000313" key="1">
    <source>
        <dbReference type="EMBL" id="SDH91160.1"/>
    </source>
</evidence>
<dbReference type="Proteomes" id="UP000198854">
    <property type="component" value="Unassembled WGS sequence"/>
</dbReference>
<protein>
    <submittedName>
        <fullName evidence="1">Uncharacterized protein</fullName>
    </submittedName>
</protein>
<gene>
    <name evidence="1" type="ORF">SAMN04488136_13557</name>
</gene>
<reference evidence="2" key="1">
    <citation type="submission" date="2016-10" db="EMBL/GenBank/DDBJ databases">
        <authorList>
            <person name="Varghese N."/>
            <person name="Submissions S."/>
        </authorList>
    </citation>
    <scope>NUCLEOTIDE SEQUENCE [LARGE SCALE GENOMIC DNA]</scope>
    <source>
        <strain evidence="2">CGMCC 1.10228</strain>
    </source>
</reference>
<organism evidence="1 2">
    <name type="scientific">Vibrio xiamenensis</name>
    <dbReference type="NCBI Taxonomy" id="861298"/>
    <lineage>
        <taxon>Bacteria</taxon>
        <taxon>Pseudomonadati</taxon>
        <taxon>Pseudomonadota</taxon>
        <taxon>Gammaproteobacteria</taxon>
        <taxon>Vibrionales</taxon>
        <taxon>Vibrionaceae</taxon>
        <taxon>Vibrio</taxon>
    </lineage>
</organism>